<organism evidence="1 2">
    <name type="scientific">Truncatella angustata</name>
    <dbReference type="NCBI Taxonomy" id="152316"/>
    <lineage>
        <taxon>Eukaryota</taxon>
        <taxon>Fungi</taxon>
        <taxon>Dikarya</taxon>
        <taxon>Ascomycota</taxon>
        <taxon>Pezizomycotina</taxon>
        <taxon>Sordariomycetes</taxon>
        <taxon>Xylariomycetidae</taxon>
        <taxon>Amphisphaeriales</taxon>
        <taxon>Sporocadaceae</taxon>
        <taxon>Truncatella</taxon>
    </lineage>
</organism>
<gene>
    <name evidence="1" type="ORF">BKA67DRAFT_529989</name>
</gene>
<evidence type="ECO:0000313" key="2">
    <source>
        <dbReference type="Proteomes" id="UP000758603"/>
    </source>
</evidence>
<sequence length="192" mass="22089">MRLLDDGRPLFLPTLVRAFRIRVANPDVPYMVVSACDATVGTLERPRRRRAGCASQLWPMLSVVMVPISVFMRSSDVGASFLARRPRRKDSRLPREGHRPQTPFRSCDRSWYTSKLGMLWYPGIMREREQPPDEESREEKLVVCKLSERVVICVLVERREESKAVSDGNGGGSTWPNWFPETIYLFIWTTAS</sequence>
<evidence type="ECO:0000313" key="1">
    <source>
        <dbReference type="EMBL" id="KAH6659859.1"/>
    </source>
</evidence>
<dbReference type="AlphaFoldDB" id="A0A9P8UVA2"/>
<protein>
    <submittedName>
        <fullName evidence="1">Uncharacterized protein</fullName>
    </submittedName>
</protein>
<name>A0A9P8UVA2_9PEZI</name>
<keyword evidence="2" id="KW-1185">Reference proteome</keyword>
<comment type="caution">
    <text evidence="1">The sequence shown here is derived from an EMBL/GenBank/DDBJ whole genome shotgun (WGS) entry which is preliminary data.</text>
</comment>
<dbReference type="GeneID" id="70128056"/>
<dbReference type="EMBL" id="JAGPXC010000001">
    <property type="protein sequence ID" value="KAH6659859.1"/>
    <property type="molecule type" value="Genomic_DNA"/>
</dbReference>
<reference evidence="1" key="1">
    <citation type="journal article" date="2021" name="Nat. Commun.">
        <title>Genetic determinants of endophytism in the Arabidopsis root mycobiome.</title>
        <authorList>
            <person name="Mesny F."/>
            <person name="Miyauchi S."/>
            <person name="Thiergart T."/>
            <person name="Pickel B."/>
            <person name="Atanasova L."/>
            <person name="Karlsson M."/>
            <person name="Huettel B."/>
            <person name="Barry K.W."/>
            <person name="Haridas S."/>
            <person name="Chen C."/>
            <person name="Bauer D."/>
            <person name="Andreopoulos W."/>
            <person name="Pangilinan J."/>
            <person name="LaButti K."/>
            <person name="Riley R."/>
            <person name="Lipzen A."/>
            <person name="Clum A."/>
            <person name="Drula E."/>
            <person name="Henrissat B."/>
            <person name="Kohler A."/>
            <person name="Grigoriev I.V."/>
            <person name="Martin F.M."/>
            <person name="Hacquard S."/>
        </authorList>
    </citation>
    <scope>NUCLEOTIDE SEQUENCE</scope>
    <source>
        <strain evidence="1">MPI-SDFR-AT-0073</strain>
    </source>
</reference>
<proteinExistence type="predicted"/>
<dbReference type="Proteomes" id="UP000758603">
    <property type="component" value="Unassembled WGS sequence"/>
</dbReference>
<accession>A0A9P8UVA2</accession>
<dbReference type="RefSeq" id="XP_045963990.1">
    <property type="nucleotide sequence ID" value="XM_046099164.1"/>
</dbReference>